<dbReference type="InterPro" id="IPR014284">
    <property type="entry name" value="RNA_pol_sigma-70_dom"/>
</dbReference>
<keyword evidence="4 6" id="KW-0238">DNA-binding</keyword>
<dbReference type="PANTHER" id="PTHR43133:SF62">
    <property type="entry name" value="RNA POLYMERASE SIGMA FACTOR SIGZ"/>
    <property type="match status" value="1"/>
</dbReference>
<feature type="compositionally biased region" description="Basic and acidic residues" evidence="7">
    <location>
        <begin position="198"/>
        <end position="210"/>
    </location>
</feature>
<dbReference type="InterPro" id="IPR013325">
    <property type="entry name" value="RNA_pol_sigma_r2"/>
</dbReference>
<reference evidence="10 11" key="1">
    <citation type="submission" date="2019-05" db="EMBL/GenBank/DDBJ databases">
        <title>We sequenced the genome of Paenibacillus hemerocallicola KCTC 33185 for further insight into its adaptation and study the phylogeny of Paenibacillus.</title>
        <authorList>
            <person name="Narsing Rao M.P."/>
        </authorList>
    </citation>
    <scope>NUCLEOTIDE SEQUENCE [LARGE SCALE GENOMIC DNA]</scope>
    <source>
        <strain evidence="10 11">KCTC 33185</strain>
    </source>
</reference>
<feature type="region of interest" description="Disordered" evidence="7">
    <location>
        <begin position="183"/>
        <end position="210"/>
    </location>
</feature>
<evidence type="ECO:0000259" key="9">
    <source>
        <dbReference type="Pfam" id="PF08281"/>
    </source>
</evidence>
<feature type="domain" description="RNA polymerase sigma factor 70 region 4 type 2" evidence="9">
    <location>
        <begin position="124"/>
        <end position="176"/>
    </location>
</feature>
<evidence type="ECO:0000256" key="3">
    <source>
        <dbReference type="ARBA" id="ARBA00023082"/>
    </source>
</evidence>
<dbReference type="InterPro" id="IPR039425">
    <property type="entry name" value="RNA_pol_sigma-70-like"/>
</dbReference>
<dbReference type="SUPFAM" id="SSF88946">
    <property type="entry name" value="Sigma2 domain of RNA polymerase sigma factors"/>
    <property type="match status" value="1"/>
</dbReference>
<dbReference type="InterPro" id="IPR013324">
    <property type="entry name" value="RNA_pol_sigma_r3/r4-like"/>
</dbReference>
<dbReference type="AlphaFoldDB" id="A0A5C4T6R3"/>
<comment type="caution">
    <text evidence="10">The sequence shown here is derived from an EMBL/GenBank/DDBJ whole genome shotgun (WGS) entry which is preliminary data.</text>
</comment>
<dbReference type="EMBL" id="VDCQ01000025">
    <property type="protein sequence ID" value="TNJ64774.1"/>
    <property type="molecule type" value="Genomic_DNA"/>
</dbReference>
<gene>
    <name evidence="10" type="ORF">FE784_18155</name>
</gene>
<dbReference type="GO" id="GO:0006950">
    <property type="term" value="P:response to stress"/>
    <property type="evidence" value="ECO:0007669"/>
    <property type="project" value="UniProtKB-ARBA"/>
</dbReference>
<dbReference type="RefSeq" id="WP_139603648.1">
    <property type="nucleotide sequence ID" value="NZ_VDCQ01000025.1"/>
</dbReference>
<dbReference type="Pfam" id="PF08281">
    <property type="entry name" value="Sigma70_r4_2"/>
    <property type="match status" value="1"/>
</dbReference>
<dbReference type="Gene3D" id="1.10.1740.10">
    <property type="match status" value="1"/>
</dbReference>
<keyword evidence="3 6" id="KW-0731">Sigma factor</keyword>
<evidence type="ECO:0000259" key="8">
    <source>
        <dbReference type="Pfam" id="PF04542"/>
    </source>
</evidence>
<protein>
    <recommendedName>
        <fullName evidence="6">RNA polymerase sigma factor</fullName>
    </recommendedName>
</protein>
<dbReference type="InterPro" id="IPR000838">
    <property type="entry name" value="RNA_pol_sigma70_ECF_CS"/>
</dbReference>
<dbReference type="SUPFAM" id="SSF88659">
    <property type="entry name" value="Sigma3 and sigma4 domains of RNA polymerase sigma factors"/>
    <property type="match status" value="1"/>
</dbReference>
<proteinExistence type="inferred from homology"/>
<evidence type="ECO:0000256" key="4">
    <source>
        <dbReference type="ARBA" id="ARBA00023125"/>
    </source>
</evidence>
<dbReference type="OrthoDB" id="9785675at2"/>
<dbReference type="GO" id="GO:0003677">
    <property type="term" value="F:DNA binding"/>
    <property type="evidence" value="ECO:0007669"/>
    <property type="project" value="UniProtKB-KW"/>
</dbReference>
<keyword evidence="2 6" id="KW-0805">Transcription regulation</keyword>
<dbReference type="GO" id="GO:0016987">
    <property type="term" value="F:sigma factor activity"/>
    <property type="evidence" value="ECO:0007669"/>
    <property type="project" value="UniProtKB-KW"/>
</dbReference>
<dbReference type="PROSITE" id="PS01063">
    <property type="entry name" value="SIGMA70_ECF"/>
    <property type="match status" value="1"/>
</dbReference>
<dbReference type="Pfam" id="PF04542">
    <property type="entry name" value="Sigma70_r2"/>
    <property type="match status" value="1"/>
</dbReference>
<dbReference type="GO" id="GO:0006352">
    <property type="term" value="P:DNA-templated transcription initiation"/>
    <property type="evidence" value="ECO:0007669"/>
    <property type="project" value="InterPro"/>
</dbReference>
<evidence type="ECO:0000256" key="6">
    <source>
        <dbReference type="RuleBase" id="RU000716"/>
    </source>
</evidence>
<dbReference type="PANTHER" id="PTHR43133">
    <property type="entry name" value="RNA POLYMERASE ECF-TYPE SIGMA FACTO"/>
    <property type="match status" value="1"/>
</dbReference>
<dbReference type="InterPro" id="IPR036388">
    <property type="entry name" value="WH-like_DNA-bd_sf"/>
</dbReference>
<feature type="domain" description="RNA polymerase sigma-70 region 2" evidence="8">
    <location>
        <begin position="28"/>
        <end position="91"/>
    </location>
</feature>
<evidence type="ECO:0000313" key="10">
    <source>
        <dbReference type="EMBL" id="TNJ64774.1"/>
    </source>
</evidence>
<evidence type="ECO:0000313" key="11">
    <source>
        <dbReference type="Proteomes" id="UP000307943"/>
    </source>
</evidence>
<evidence type="ECO:0000256" key="1">
    <source>
        <dbReference type="ARBA" id="ARBA00010641"/>
    </source>
</evidence>
<organism evidence="10 11">
    <name type="scientific">Paenibacillus hemerocallicola</name>
    <dbReference type="NCBI Taxonomy" id="1172614"/>
    <lineage>
        <taxon>Bacteria</taxon>
        <taxon>Bacillati</taxon>
        <taxon>Bacillota</taxon>
        <taxon>Bacilli</taxon>
        <taxon>Bacillales</taxon>
        <taxon>Paenibacillaceae</taxon>
        <taxon>Paenibacillus</taxon>
    </lineage>
</organism>
<name>A0A5C4T6R3_9BACL</name>
<evidence type="ECO:0000256" key="2">
    <source>
        <dbReference type="ARBA" id="ARBA00023015"/>
    </source>
</evidence>
<accession>A0A5C4T6R3</accession>
<dbReference type="Proteomes" id="UP000307943">
    <property type="component" value="Unassembled WGS sequence"/>
</dbReference>
<sequence length="210" mass="24211">MNKPMEDEACMRELAEGRHSALDAIMYRHNRALSGFVSRAVADEQLAEDIVQDTFVTVLRQARRGFVPDRFKPWLYKIAINLCKDHWKKASVRRETPVSDDSTALHSGMPEGTINLFDRQIERQWMVESLNRLSPSFRIVLYLRFYQDMPYAEIAETLELPVGTVKTQLFRGLRKLEALLEADRHGDLAPEPQSEPMPNRRKEGAPDGNR</sequence>
<comment type="similarity">
    <text evidence="1 6">Belongs to the sigma-70 factor family. ECF subfamily.</text>
</comment>
<dbReference type="Gene3D" id="1.10.10.10">
    <property type="entry name" value="Winged helix-like DNA-binding domain superfamily/Winged helix DNA-binding domain"/>
    <property type="match status" value="1"/>
</dbReference>
<keyword evidence="5 6" id="KW-0804">Transcription</keyword>
<evidence type="ECO:0000256" key="5">
    <source>
        <dbReference type="ARBA" id="ARBA00023163"/>
    </source>
</evidence>
<dbReference type="InterPro" id="IPR013249">
    <property type="entry name" value="RNA_pol_sigma70_r4_t2"/>
</dbReference>
<keyword evidence="11" id="KW-1185">Reference proteome</keyword>
<dbReference type="InterPro" id="IPR007627">
    <property type="entry name" value="RNA_pol_sigma70_r2"/>
</dbReference>
<dbReference type="CDD" id="cd06171">
    <property type="entry name" value="Sigma70_r4"/>
    <property type="match status" value="1"/>
</dbReference>
<dbReference type="NCBIfam" id="TIGR02937">
    <property type="entry name" value="sigma70-ECF"/>
    <property type="match status" value="1"/>
</dbReference>
<evidence type="ECO:0000256" key="7">
    <source>
        <dbReference type="SAM" id="MobiDB-lite"/>
    </source>
</evidence>